<feature type="region of interest" description="Disordered" evidence="1">
    <location>
        <begin position="46"/>
        <end position="66"/>
    </location>
</feature>
<dbReference type="EMBL" id="HE575320">
    <property type="protein sequence ID" value="CCC91529.1"/>
    <property type="molecule type" value="Genomic_DNA"/>
</dbReference>
<reference evidence="2" key="1">
    <citation type="journal article" date="2012" name="Proc. Natl. Acad. Sci. U.S.A.">
        <title>Antigenic diversity is generated by distinct evolutionary mechanisms in African trypanosome species.</title>
        <authorList>
            <person name="Jackson A.P."/>
            <person name="Berry A."/>
            <person name="Aslett M."/>
            <person name="Allison H.C."/>
            <person name="Burton P."/>
            <person name="Vavrova-Anderson J."/>
            <person name="Brown R."/>
            <person name="Browne H."/>
            <person name="Corton N."/>
            <person name="Hauser H."/>
            <person name="Gamble J."/>
            <person name="Gilderthorp R."/>
            <person name="Marcello L."/>
            <person name="McQuillan J."/>
            <person name="Otto T.D."/>
            <person name="Quail M.A."/>
            <person name="Sanders M.J."/>
            <person name="van Tonder A."/>
            <person name="Ginger M.L."/>
            <person name="Field M.C."/>
            <person name="Barry J.D."/>
            <person name="Hertz-Fowler C."/>
            <person name="Berriman M."/>
        </authorList>
    </citation>
    <scope>NUCLEOTIDE SEQUENCE</scope>
    <source>
        <strain evidence="2">IL3000</strain>
    </source>
</reference>
<evidence type="ECO:0000313" key="2">
    <source>
        <dbReference type="EMBL" id="CCC91529.1"/>
    </source>
</evidence>
<dbReference type="VEuPathDB" id="TriTrypDB:TcIL3000_7_3430"/>
<gene>
    <name evidence="2" type="ORF">TCIL3000_7_3430</name>
</gene>
<protein>
    <submittedName>
        <fullName evidence="2">Uncharacterized protein TCIL3000_7_3430</fullName>
    </submittedName>
</protein>
<name>G0UQ68_TRYCI</name>
<organism evidence="2">
    <name type="scientific">Trypanosoma congolense (strain IL3000)</name>
    <dbReference type="NCBI Taxonomy" id="1068625"/>
    <lineage>
        <taxon>Eukaryota</taxon>
        <taxon>Discoba</taxon>
        <taxon>Euglenozoa</taxon>
        <taxon>Kinetoplastea</taxon>
        <taxon>Metakinetoplastina</taxon>
        <taxon>Trypanosomatida</taxon>
        <taxon>Trypanosomatidae</taxon>
        <taxon>Trypanosoma</taxon>
        <taxon>Nannomonas</taxon>
    </lineage>
</organism>
<sequence>MRRVTENLFRPLKLRRDMEAWWTQLPATGECSPQSDRLGVLRQTHRAVPIQGSAPGPSTDGEPLGSRRACSAHTGILFNGSRMADPFWRALFCPPHCRLPVRTRCPLLKPQKPDSLDESTLACAAKCLCFPLFRSPCVGGCCSRCRLPLSVPNRRRRATRNRTYPALHPTVLPARSP</sequence>
<evidence type="ECO:0000256" key="1">
    <source>
        <dbReference type="SAM" id="MobiDB-lite"/>
    </source>
</evidence>
<accession>G0UQ68</accession>
<proteinExistence type="predicted"/>
<dbReference type="AlphaFoldDB" id="G0UQ68"/>